<dbReference type="OrthoDB" id="5403181at2759"/>
<comment type="caution">
    <text evidence="2">The sequence shown here is derived from an EMBL/GenBank/DDBJ whole genome shotgun (WGS) entry which is preliminary data.</text>
</comment>
<dbReference type="Proteomes" id="UP001165122">
    <property type="component" value="Unassembled WGS sequence"/>
</dbReference>
<proteinExistence type="predicted"/>
<dbReference type="PROSITE" id="PS50848">
    <property type="entry name" value="START"/>
    <property type="match status" value="1"/>
</dbReference>
<accession>A0A9W7F5R9</accession>
<evidence type="ECO:0000259" key="1">
    <source>
        <dbReference type="PROSITE" id="PS50848"/>
    </source>
</evidence>
<feature type="domain" description="START" evidence="1">
    <location>
        <begin position="29"/>
        <end position="202"/>
    </location>
</feature>
<evidence type="ECO:0000313" key="3">
    <source>
        <dbReference type="Proteomes" id="UP001165122"/>
    </source>
</evidence>
<dbReference type="EMBL" id="BRXW01000057">
    <property type="protein sequence ID" value="GMI03401.1"/>
    <property type="molecule type" value="Genomic_DNA"/>
</dbReference>
<dbReference type="AlphaFoldDB" id="A0A9W7F5R9"/>
<sequence length="445" mass="51019">MIERRGKPLMVDQVAIFEVCQELLGEGGEEGWEALESTSKDIEMSMKYFPSKKGERSIGTGKAVGVVDSSAEEVAAWVMDFCNNERMRISTHERNPARLELREKARVNKNTAATVKKMPFVLSKREFVFRQIWKSEEGKVMIAIVSVDDEVDYGVKLKKTRGLTRGLWQLEDFPVRGGAKQCRVTVVTQLDARGSIPTWLMDKKMPEALGVVQDAIDEFRPDEKVDAAELREKSTFIRERWQDEVYSEEENGLLERACQKFEGSLKEGTDWKQLKSPDIFVKMEATFEEKCSSAAIGRAVTVVWKRDEEGFLEGYDVMKADVLTNHESHWAPIREKVEAWVRAGWKNWEQDKPEWYTDNWKAIVPKEMIPTKKRSEEVTEAREENMDIVVTGQEKQGSGRKSLLGGLVNRKSNYKVAPEGVKKGNYIDVEEFIRVMNRRGTELNM</sequence>
<organism evidence="2 3">
    <name type="scientific">Triparma laevis f. longispina</name>
    <dbReference type="NCBI Taxonomy" id="1714387"/>
    <lineage>
        <taxon>Eukaryota</taxon>
        <taxon>Sar</taxon>
        <taxon>Stramenopiles</taxon>
        <taxon>Ochrophyta</taxon>
        <taxon>Bolidophyceae</taxon>
        <taxon>Parmales</taxon>
        <taxon>Triparmaceae</taxon>
        <taxon>Triparma</taxon>
    </lineage>
</organism>
<keyword evidence="3" id="KW-1185">Reference proteome</keyword>
<dbReference type="Pfam" id="PF01852">
    <property type="entry name" value="START"/>
    <property type="match status" value="1"/>
</dbReference>
<dbReference type="GO" id="GO:0005737">
    <property type="term" value="C:cytoplasm"/>
    <property type="evidence" value="ECO:0007669"/>
    <property type="project" value="UniProtKB-ARBA"/>
</dbReference>
<dbReference type="Gene3D" id="3.30.530.20">
    <property type="match status" value="1"/>
</dbReference>
<reference evidence="3" key="1">
    <citation type="journal article" date="2023" name="Commun. Biol.">
        <title>Genome analysis of Parmales, the sister group of diatoms, reveals the evolutionary specialization of diatoms from phago-mixotrophs to photoautotrophs.</title>
        <authorList>
            <person name="Ban H."/>
            <person name="Sato S."/>
            <person name="Yoshikawa S."/>
            <person name="Yamada K."/>
            <person name="Nakamura Y."/>
            <person name="Ichinomiya M."/>
            <person name="Sato N."/>
            <person name="Blanc-Mathieu R."/>
            <person name="Endo H."/>
            <person name="Kuwata A."/>
            <person name="Ogata H."/>
        </authorList>
    </citation>
    <scope>NUCLEOTIDE SEQUENCE [LARGE SCALE GENOMIC DNA]</scope>
    <source>
        <strain evidence="3">NIES 3700</strain>
    </source>
</reference>
<dbReference type="SUPFAM" id="SSF55961">
    <property type="entry name" value="Bet v1-like"/>
    <property type="match status" value="1"/>
</dbReference>
<dbReference type="InterPro" id="IPR023393">
    <property type="entry name" value="START-like_dom_sf"/>
</dbReference>
<dbReference type="InterPro" id="IPR051213">
    <property type="entry name" value="START_lipid_transfer"/>
</dbReference>
<dbReference type="PANTHER" id="PTHR19308:SF14">
    <property type="entry name" value="START DOMAIN-CONTAINING PROTEIN"/>
    <property type="match status" value="1"/>
</dbReference>
<dbReference type="InterPro" id="IPR002913">
    <property type="entry name" value="START_lipid-bd_dom"/>
</dbReference>
<gene>
    <name evidence="2" type="ORF">TrLO_g3008</name>
</gene>
<protein>
    <recommendedName>
        <fullName evidence="1">START domain-containing protein</fullName>
    </recommendedName>
</protein>
<name>A0A9W7F5R9_9STRA</name>
<dbReference type="PANTHER" id="PTHR19308">
    <property type="entry name" value="PHOSPHATIDYLCHOLINE TRANSFER PROTEIN"/>
    <property type="match status" value="1"/>
</dbReference>
<dbReference type="GO" id="GO:0008289">
    <property type="term" value="F:lipid binding"/>
    <property type="evidence" value="ECO:0007669"/>
    <property type="project" value="InterPro"/>
</dbReference>
<evidence type="ECO:0000313" key="2">
    <source>
        <dbReference type="EMBL" id="GMI03401.1"/>
    </source>
</evidence>